<dbReference type="GO" id="GO:0016020">
    <property type="term" value="C:membrane"/>
    <property type="evidence" value="ECO:0007669"/>
    <property type="project" value="UniProtKB-SubCell"/>
</dbReference>
<comment type="subcellular location">
    <subcellularLocation>
        <location evidence="1">Membrane</location>
    </subcellularLocation>
</comment>
<dbReference type="InterPro" id="IPR017452">
    <property type="entry name" value="GPCR_Rhodpsn_7TM"/>
</dbReference>
<keyword evidence="3 5" id="KW-1133">Transmembrane helix</keyword>
<evidence type="ECO:0000313" key="9">
    <source>
        <dbReference type="Proteomes" id="UP000095284"/>
    </source>
</evidence>
<feature type="transmembrane region" description="Helical" evidence="5">
    <location>
        <begin position="170"/>
        <end position="192"/>
    </location>
</feature>
<feature type="transmembrane region" description="Helical" evidence="5">
    <location>
        <begin position="307"/>
        <end position="326"/>
    </location>
</feature>
<gene>
    <name evidence="7" type="ORF">BXYJ_LOCUS15855</name>
</gene>
<dbReference type="PANTHER" id="PTHR47632">
    <property type="entry name" value="FMRFAMIDE PEPTIDE RECEPTOR FAMILY-RELATED"/>
    <property type="match status" value="1"/>
</dbReference>
<dbReference type="Pfam" id="PF00001">
    <property type="entry name" value="7tm_1"/>
    <property type="match status" value="1"/>
</dbReference>
<dbReference type="PROSITE" id="PS50262">
    <property type="entry name" value="G_PROTEIN_RECEP_F1_2"/>
    <property type="match status" value="1"/>
</dbReference>
<evidence type="ECO:0000256" key="2">
    <source>
        <dbReference type="ARBA" id="ARBA00022692"/>
    </source>
</evidence>
<protein>
    <submittedName>
        <fullName evidence="7">(pine wood nematode) hypothetical protein</fullName>
    </submittedName>
    <submittedName>
        <fullName evidence="11">G_PROTEIN_RECEP_F1_2 domain-containing protein</fullName>
    </submittedName>
</protein>
<dbReference type="PANTHER" id="PTHR47632:SF2">
    <property type="entry name" value="G-PROTEIN COUPLED RECEPTOR FRPR-1-RELATED"/>
    <property type="match status" value="1"/>
</dbReference>
<keyword evidence="10" id="KW-1185">Reference proteome</keyword>
<dbReference type="AlphaFoldDB" id="A0A1I7S0L6"/>
<dbReference type="Proteomes" id="UP000582659">
    <property type="component" value="Unassembled WGS sequence"/>
</dbReference>
<feature type="transmembrane region" description="Helical" evidence="5">
    <location>
        <begin position="266"/>
        <end position="287"/>
    </location>
</feature>
<evidence type="ECO:0000313" key="8">
    <source>
        <dbReference type="EMBL" id="CAG9132331.1"/>
    </source>
</evidence>
<feature type="transmembrane region" description="Helical" evidence="5">
    <location>
        <begin position="129"/>
        <end position="158"/>
    </location>
</feature>
<evidence type="ECO:0000256" key="5">
    <source>
        <dbReference type="SAM" id="Phobius"/>
    </source>
</evidence>
<organism evidence="9 11">
    <name type="scientific">Bursaphelenchus xylophilus</name>
    <name type="common">Pinewood nematode worm</name>
    <name type="synonym">Aphelenchoides xylophilus</name>
    <dbReference type="NCBI Taxonomy" id="6326"/>
    <lineage>
        <taxon>Eukaryota</taxon>
        <taxon>Metazoa</taxon>
        <taxon>Ecdysozoa</taxon>
        <taxon>Nematoda</taxon>
        <taxon>Chromadorea</taxon>
        <taxon>Rhabditida</taxon>
        <taxon>Tylenchina</taxon>
        <taxon>Tylenchomorpha</taxon>
        <taxon>Aphelenchoidea</taxon>
        <taxon>Aphelenchoididae</taxon>
        <taxon>Bursaphelenchus</taxon>
    </lineage>
</organism>
<name>A0A1I7S0L6_BURXY</name>
<dbReference type="EMBL" id="CAJFCV020000006">
    <property type="protein sequence ID" value="CAG9132331.1"/>
    <property type="molecule type" value="Genomic_DNA"/>
</dbReference>
<evidence type="ECO:0000256" key="1">
    <source>
        <dbReference type="ARBA" id="ARBA00004370"/>
    </source>
</evidence>
<keyword evidence="2 5" id="KW-0812">Transmembrane</keyword>
<dbReference type="Proteomes" id="UP000659654">
    <property type="component" value="Unassembled WGS sequence"/>
</dbReference>
<keyword evidence="4 5" id="KW-0472">Membrane</keyword>
<reference evidence="11" key="1">
    <citation type="submission" date="2016-11" db="UniProtKB">
        <authorList>
            <consortium name="WormBaseParasite"/>
        </authorList>
    </citation>
    <scope>IDENTIFICATION</scope>
</reference>
<dbReference type="Gene3D" id="1.20.1070.10">
    <property type="entry name" value="Rhodopsin 7-helix transmembrane proteins"/>
    <property type="match status" value="1"/>
</dbReference>
<dbReference type="OrthoDB" id="10011262at2759"/>
<proteinExistence type="predicted"/>
<reference evidence="8" key="2">
    <citation type="submission" date="2020-08" db="EMBL/GenBank/DDBJ databases">
        <authorList>
            <person name="Kikuchi T."/>
        </authorList>
    </citation>
    <scope>NUCLEOTIDE SEQUENCE</scope>
    <source>
        <strain evidence="7">Ka4C1</strain>
    </source>
</reference>
<feature type="transmembrane region" description="Helical" evidence="5">
    <location>
        <begin position="51"/>
        <end position="76"/>
    </location>
</feature>
<evidence type="ECO:0000259" key="6">
    <source>
        <dbReference type="PROSITE" id="PS50262"/>
    </source>
</evidence>
<feature type="transmembrane region" description="Helical" evidence="5">
    <location>
        <begin position="226"/>
        <end position="254"/>
    </location>
</feature>
<evidence type="ECO:0000256" key="4">
    <source>
        <dbReference type="ARBA" id="ARBA00023136"/>
    </source>
</evidence>
<evidence type="ECO:0000313" key="11">
    <source>
        <dbReference type="WBParaSite" id="BXY_0654000.1"/>
    </source>
</evidence>
<dbReference type="InterPro" id="IPR053326">
    <property type="entry name" value="GPCR1-like"/>
</dbReference>
<feature type="transmembrane region" description="Helical" evidence="5">
    <location>
        <begin position="88"/>
        <end position="109"/>
    </location>
</feature>
<evidence type="ECO:0000256" key="3">
    <source>
        <dbReference type="ARBA" id="ARBA00022989"/>
    </source>
</evidence>
<dbReference type="InterPro" id="IPR000276">
    <property type="entry name" value="GPCR_Rhodpsn"/>
</dbReference>
<dbReference type="Proteomes" id="UP000095284">
    <property type="component" value="Unplaced"/>
</dbReference>
<dbReference type="SUPFAM" id="SSF81321">
    <property type="entry name" value="Family A G protein-coupled receptor-like"/>
    <property type="match status" value="1"/>
</dbReference>
<dbReference type="WBParaSite" id="BXY_0654000.1">
    <property type="protein sequence ID" value="BXY_0654000.1"/>
    <property type="gene ID" value="BXY_0654000"/>
</dbReference>
<accession>A0A1I7S0L6</accession>
<evidence type="ECO:0000313" key="7">
    <source>
        <dbReference type="EMBL" id="CAD5235764.1"/>
    </source>
</evidence>
<feature type="domain" description="G-protein coupled receptors family 1 profile" evidence="6">
    <location>
        <begin position="68"/>
        <end position="323"/>
    </location>
</feature>
<dbReference type="EMBL" id="CAJFDI010000006">
    <property type="protein sequence ID" value="CAD5235764.1"/>
    <property type="molecule type" value="Genomic_DNA"/>
</dbReference>
<evidence type="ECO:0000313" key="10">
    <source>
        <dbReference type="Proteomes" id="UP000659654"/>
    </source>
</evidence>
<dbReference type="PRINTS" id="PR00237">
    <property type="entry name" value="GPCRRHODOPSN"/>
</dbReference>
<dbReference type="GO" id="GO:0004930">
    <property type="term" value="F:G protein-coupled receptor activity"/>
    <property type="evidence" value="ECO:0007669"/>
    <property type="project" value="InterPro"/>
</dbReference>
<sequence>MSQNSTDLALAGSCSNLTIQLGQCNGLPICGFCYNFGQYQKPAPEYELYNMILICLILPMLGFFGLIGNSLSAFVYSRKSMRSSLNCYLFSLAFSDITIISTSFFLFFLESMRKRSAFVSKYFALTAPLMFPLGLTAQSLSVFLTVSAAFDCFILVIASDRIKEKICTPATAKWVVMTNILLAVLFNISHVFEISVIHCWNTHYTQPSYDVCPTELRQNEIYFTFYYAYLYTIVMAVGPVLLLIILNTAIVIIMRHTRESGQTSDSGSDIATFVLIVCLFIACNIMPLTVNFLELMLSIENSYLIDASNLMVVLNSSCNFIIYYVFGDQFRRTLKAELPVALLIQRTLPLKYSSVDEEFLPESILCQTGVPSPLITALSKKPSQSLLEINGNTKQNGKRCHV</sequence>
<dbReference type="eggNOG" id="ENOG502SIUQ">
    <property type="taxonomic scope" value="Eukaryota"/>
</dbReference>
<dbReference type="CDD" id="cd14978">
    <property type="entry name" value="7tmA_FMRFamide_R-like"/>
    <property type="match status" value="1"/>
</dbReference>